<dbReference type="OrthoDB" id="5560525at2759"/>
<dbReference type="InterPro" id="IPR040351">
    <property type="entry name" value="RAB3IL/RAB3IP/Sec2"/>
</dbReference>
<sequence>MPTSRLTTRRLVDAIVNNTCSIEDAPTSTPATPSQLGSPAGSLPSSPQPIRAARQTSQLWERFTQGLQPLEPGDCYTCGRPGPCAFRFRMADDEPWAPIDGFCRDRVVAACEFYVFIRNLRLGLYGSRSEQDLYPECTRLRLQMFYAKIGALPWSELDRRVPEKPAWADAAPDAKPQQRAAAPPARDLAWAERPPLSPVSDNIQSNGNPNIVINPTSVA</sequence>
<dbReference type="GO" id="GO:0051286">
    <property type="term" value="C:cell tip"/>
    <property type="evidence" value="ECO:0007669"/>
    <property type="project" value="TreeGrafter"/>
</dbReference>
<feature type="compositionally biased region" description="Polar residues" evidence="2">
    <location>
        <begin position="199"/>
        <end position="219"/>
    </location>
</feature>
<comment type="caution">
    <text evidence="3">The sequence shown here is derived from an EMBL/GenBank/DDBJ whole genome shotgun (WGS) entry which is preliminary data.</text>
</comment>
<protein>
    <submittedName>
        <fullName evidence="3">Uncharacterized protein</fullName>
    </submittedName>
</protein>
<dbReference type="PANTHER" id="PTHR14430">
    <property type="entry name" value="RABIN3-RELATED"/>
    <property type="match status" value="1"/>
</dbReference>
<dbReference type="EMBL" id="JAEFCI010008048">
    <property type="protein sequence ID" value="KAG5458708.1"/>
    <property type="molecule type" value="Genomic_DNA"/>
</dbReference>
<feature type="region of interest" description="Disordered" evidence="2">
    <location>
        <begin position="22"/>
        <end position="49"/>
    </location>
</feature>
<dbReference type="PANTHER" id="PTHR14430:SF0">
    <property type="entry name" value="SEC2P DOMAIN-CONTAINING PROTEIN"/>
    <property type="match status" value="1"/>
</dbReference>
<keyword evidence="1" id="KW-0175">Coiled coil</keyword>
<feature type="region of interest" description="Disordered" evidence="2">
    <location>
        <begin position="165"/>
        <end position="219"/>
    </location>
</feature>
<reference evidence="3 4" key="1">
    <citation type="journal article" name="Sci. Rep.">
        <title>Genome-scale phylogenetic analyses confirm Olpidium as the closest living zoosporic fungus to the non-flagellated, terrestrial fungi.</title>
        <authorList>
            <person name="Chang Y."/>
            <person name="Rochon D."/>
            <person name="Sekimoto S."/>
            <person name="Wang Y."/>
            <person name="Chovatia M."/>
            <person name="Sandor L."/>
            <person name="Salamov A."/>
            <person name="Grigoriev I.V."/>
            <person name="Stajich J.E."/>
            <person name="Spatafora J.W."/>
        </authorList>
    </citation>
    <scope>NUCLEOTIDE SEQUENCE [LARGE SCALE GENOMIC DNA]</scope>
    <source>
        <strain evidence="3">S191</strain>
    </source>
</reference>
<evidence type="ECO:0000256" key="1">
    <source>
        <dbReference type="ARBA" id="ARBA00023054"/>
    </source>
</evidence>
<dbReference type="GO" id="GO:0070319">
    <property type="term" value="C:Golgi to plasma membrane transport vesicle"/>
    <property type="evidence" value="ECO:0007669"/>
    <property type="project" value="TreeGrafter"/>
</dbReference>
<evidence type="ECO:0000313" key="4">
    <source>
        <dbReference type="Proteomes" id="UP000673691"/>
    </source>
</evidence>
<dbReference type="CDD" id="cd21044">
    <property type="entry name" value="Rab11BD_RAB3IP_like"/>
    <property type="match status" value="1"/>
</dbReference>
<evidence type="ECO:0000313" key="3">
    <source>
        <dbReference type="EMBL" id="KAG5458708.1"/>
    </source>
</evidence>
<keyword evidence="4" id="KW-1185">Reference proteome</keyword>
<proteinExistence type="predicted"/>
<dbReference type="GO" id="GO:0005085">
    <property type="term" value="F:guanyl-nucleotide exchange factor activity"/>
    <property type="evidence" value="ECO:0007669"/>
    <property type="project" value="InterPro"/>
</dbReference>
<dbReference type="Proteomes" id="UP000673691">
    <property type="component" value="Unassembled WGS sequence"/>
</dbReference>
<feature type="compositionally biased region" description="Low complexity" evidence="2">
    <location>
        <begin position="33"/>
        <end position="49"/>
    </location>
</feature>
<gene>
    <name evidence="3" type="ORF">BJ554DRAFT_1018</name>
</gene>
<dbReference type="AlphaFoldDB" id="A0A8H8DHQ5"/>
<evidence type="ECO:0000256" key="2">
    <source>
        <dbReference type="SAM" id="MobiDB-lite"/>
    </source>
</evidence>
<accession>A0A8H8DHQ5</accession>
<organism evidence="3 4">
    <name type="scientific">Olpidium bornovanus</name>
    <dbReference type="NCBI Taxonomy" id="278681"/>
    <lineage>
        <taxon>Eukaryota</taxon>
        <taxon>Fungi</taxon>
        <taxon>Fungi incertae sedis</taxon>
        <taxon>Olpidiomycota</taxon>
        <taxon>Olpidiomycotina</taxon>
        <taxon>Olpidiomycetes</taxon>
        <taxon>Olpidiales</taxon>
        <taxon>Olpidiaceae</taxon>
        <taxon>Olpidium</taxon>
    </lineage>
</organism>
<feature type="compositionally biased region" description="Low complexity" evidence="2">
    <location>
        <begin position="165"/>
        <end position="192"/>
    </location>
</feature>
<dbReference type="GO" id="GO:0006887">
    <property type="term" value="P:exocytosis"/>
    <property type="evidence" value="ECO:0007669"/>
    <property type="project" value="TreeGrafter"/>
</dbReference>
<dbReference type="Pfam" id="PF25555">
    <property type="entry name" value="RAB3A-like_C"/>
    <property type="match status" value="1"/>
</dbReference>
<feature type="compositionally biased region" description="Polar residues" evidence="2">
    <location>
        <begin position="22"/>
        <end position="32"/>
    </location>
</feature>
<name>A0A8H8DHQ5_9FUNG</name>